<comment type="function">
    <text evidence="4">The B regulatory subunit may modulate substrate selectivity and catalytic activity, and may also direct the localization of the catalytic enzyme to a particular subcellular compartment.</text>
</comment>
<name>A0A150H1H0_GONPE</name>
<dbReference type="InterPro" id="IPR018067">
    <property type="entry name" value="PP2A_PR55_CS"/>
</dbReference>
<dbReference type="STRING" id="33097.A0A150H1H0"/>
<dbReference type="Proteomes" id="UP000075714">
    <property type="component" value="Unassembled WGS sequence"/>
</dbReference>
<dbReference type="FunFam" id="2.130.10.10:FF:000609">
    <property type="entry name" value="Serine/threonine-protein phosphatase 2A 55 kDa regulatory subunit B"/>
    <property type="match status" value="1"/>
</dbReference>
<sequence>MASMSSSSTCSEWQFLQCFGERTPGEDIQEADIISAVEFDYDGLHLATGDRGGRVVLFERVNPHVRAVGMDARAPPPLPRGASFEYRYMTEFQSHEPEFDYLKSLEIEEKINKVRWCRSSNNTRMLLSTNDKTVKLWKVYEKKVSCLSNFNLEGRSNAAAGSPRPNALANSPVSLRLTQPLRLPRVTSTEVLLAARCKRVFANAHTYHINSISVNSDQQTFLSADDLRINLWNLEITEQSFNIVDIKPANMEDLTEVITSAEFHPQHCNVFAYSSSKGCIRLADMRNAALCDRHTKAFEEQESQANKSFFSEIIASISDITFSRDGRYILSRDYMTLKLWDLAKENAPVATYNVHEHLRARLCDLYENDSIFDKFDCCMSGRGDAIATGSYNNLFRVFGAWNGTDLTLEASRDPMRKRLQAPAKTNRFAIRNKNGPSKGGRANEQSESGTDYASKLLHLAWHPEANVVAAAASNSLYMYCA</sequence>
<dbReference type="PROSITE" id="PS01025">
    <property type="entry name" value="PR55_2"/>
    <property type="match status" value="1"/>
</dbReference>
<dbReference type="PROSITE" id="PS01024">
    <property type="entry name" value="PR55_1"/>
    <property type="match status" value="1"/>
</dbReference>
<keyword evidence="7" id="KW-1185">Reference proteome</keyword>
<dbReference type="PIRSF" id="PIRSF037309">
    <property type="entry name" value="PP2A_PR55"/>
    <property type="match status" value="1"/>
</dbReference>
<dbReference type="GO" id="GO:0019888">
    <property type="term" value="F:protein phosphatase regulator activity"/>
    <property type="evidence" value="ECO:0007669"/>
    <property type="project" value="InterPro"/>
</dbReference>
<keyword evidence="2 5" id="KW-0853">WD repeat</keyword>
<dbReference type="EMBL" id="LSYV01000004">
    <property type="protein sequence ID" value="KXZ55410.1"/>
    <property type="molecule type" value="Genomic_DNA"/>
</dbReference>
<dbReference type="Pfam" id="PF00400">
    <property type="entry name" value="WD40"/>
    <property type="match status" value="2"/>
</dbReference>
<evidence type="ECO:0000256" key="3">
    <source>
        <dbReference type="ARBA" id="ARBA00022737"/>
    </source>
</evidence>
<evidence type="ECO:0000256" key="1">
    <source>
        <dbReference type="ARBA" id="ARBA00008259"/>
    </source>
</evidence>
<dbReference type="InterPro" id="IPR015943">
    <property type="entry name" value="WD40/YVTN_repeat-like_dom_sf"/>
</dbReference>
<evidence type="ECO:0000313" key="6">
    <source>
        <dbReference type="EMBL" id="KXZ55410.1"/>
    </source>
</evidence>
<dbReference type="OrthoDB" id="6274823at2759"/>
<dbReference type="GO" id="GO:0000159">
    <property type="term" value="C:protein phosphatase type 2A complex"/>
    <property type="evidence" value="ECO:0007669"/>
    <property type="project" value="UniProtKB-UniRule"/>
</dbReference>
<organism evidence="6 7">
    <name type="scientific">Gonium pectorale</name>
    <name type="common">Green alga</name>
    <dbReference type="NCBI Taxonomy" id="33097"/>
    <lineage>
        <taxon>Eukaryota</taxon>
        <taxon>Viridiplantae</taxon>
        <taxon>Chlorophyta</taxon>
        <taxon>core chlorophytes</taxon>
        <taxon>Chlorophyceae</taxon>
        <taxon>CS clade</taxon>
        <taxon>Chlamydomonadales</taxon>
        <taxon>Volvocaceae</taxon>
        <taxon>Gonium</taxon>
    </lineage>
</organism>
<dbReference type="Gene3D" id="2.130.10.10">
    <property type="entry name" value="YVTN repeat-like/Quinoprotein amine dehydrogenase"/>
    <property type="match status" value="2"/>
</dbReference>
<dbReference type="InterPro" id="IPR000009">
    <property type="entry name" value="PP2A_PR55"/>
</dbReference>
<comment type="similarity">
    <text evidence="1 5">Belongs to the phosphatase 2A regulatory subunit B family.</text>
</comment>
<dbReference type="SUPFAM" id="SSF50978">
    <property type="entry name" value="WD40 repeat-like"/>
    <property type="match status" value="1"/>
</dbReference>
<evidence type="ECO:0000256" key="5">
    <source>
        <dbReference type="RuleBase" id="RU331113"/>
    </source>
</evidence>
<dbReference type="PANTHER" id="PTHR11871">
    <property type="entry name" value="PROTEIN PHOSPHATASE PP2A REGULATORY SUBUNIT B"/>
    <property type="match status" value="1"/>
</dbReference>
<dbReference type="SMART" id="SM00320">
    <property type="entry name" value="WD40"/>
    <property type="match status" value="6"/>
</dbReference>
<evidence type="ECO:0000256" key="2">
    <source>
        <dbReference type="ARBA" id="ARBA00022574"/>
    </source>
</evidence>
<accession>A0A150H1H0</accession>
<proteinExistence type="inferred from homology"/>
<comment type="caution">
    <text evidence="6">The sequence shown here is derived from an EMBL/GenBank/DDBJ whole genome shotgun (WGS) entry which is preliminary data.</text>
</comment>
<dbReference type="PRINTS" id="PR00600">
    <property type="entry name" value="PP2APR55"/>
</dbReference>
<protein>
    <recommendedName>
        <fullName evidence="5">Serine/threonine-protein phosphatase 2A 55 kDa regulatory subunit B</fullName>
    </recommendedName>
</protein>
<dbReference type="AlphaFoldDB" id="A0A150H1H0"/>
<gene>
    <name evidence="6" type="ORF">GPECTOR_3g61</name>
</gene>
<reference evidence="7" key="1">
    <citation type="journal article" date="2016" name="Nat. Commun.">
        <title>The Gonium pectorale genome demonstrates co-option of cell cycle regulation during the evolution of multicellularity.</title>
        <authorList>
            <person name="Hanschen E.R."/>
            <person name="Marriage T.N."/>
            <person name="Ferris P.J."/>
            <person name="Hamaji T."/>
            <person name="Toyoda A."/>
            <person name="Fujiyama A."/>
            <person name="Neme R."/>
            <person name="Noguchi H."/>
            <person name="Minakuchi Y."/>
            <person name="Suzuki M."/>
            <person name="Kawai-Toyooka H."/>
            <person name="Smith D.R."/>
            <person name="Sparks H."/>
            <person name="Anderson J."/>
            <person name="Bakaric R."/>
            <person name="Luria V."/>
            <person name="Karger A."/>
            <person name="Kirschner M.W."/>
            <person name="Durand P.M."/>
            <person name="Michod R.E."/>
            <person name="Nozaki H."/>
            <person name="Olson B.J."/>
        </authorList>
    </citation>
    <scope>NUCLEOTIDE SEQUENCE [LARGE SCALE GENOMIC DNA]</scope>
    <source>
        <strain evidence="7">NIES-2863</strain>
    </source>
</reference>
<keyword evidence="3 5" id="KW-0677">Repeat</keyword>
<evidence type="ECO:0000313" key="7">
    <source>
        <dbReference type="Proteomes" id="UP000075714"/>
    </source>
</evidence>
<dbReference type="InterPro" id="IPR036322">
    <property type="entry name" value="WD40_repeat_dom_sf"/>
</dbReference>
<evidence type="ECO:0000256" key="4">
    <source>
        <dbReference type="ARBA" id="ARBA00034298"/>
    </source>
</evidence>
<dbReference type="InterPro" id="IPR001680">
    <property type="entry name" value="WD40_rpt"/>
</dbReference>